<reference evidence="2" key="1">
    <citation type="submission" date="2023-03" db="EMBL/GenBank/DDBJ databases">
        <title>Chromosome-level genomes of two armyworms, Mythimna separata and Mythimna loreyi, provide insights into the biosynthesis and reception of sex pheromones.</title>
        <authorList>
            <person name="Zhao H."/>
        </authorList>
    </citation>
    <scope>NUCLEOTIDE SEQUENCE</scope>
    <source>
        <strain evidence="2">BeijingLab</strain>
        <tissue evidence="2">Pupa</tissue>
    </source>
</reference>
<evidence type="ECO:0000313" key="3">
    <source>
        <dbReference type="Proteomes" id="UP001231518"/>
    </source>
</evidence>
<organism evidence="2 3">
    <name type="scientific">Mythimna separata</name>
    <name type="common">Oriental armyworm</name>
    <name type="synonym">Pseudaletia separata</name>
    <dbReference type="NCBI Taxonomy" id="271217"/>
    <lineage>
        <taxon>Eukaryota</taxon>
        <taxon>Metazoa</taxon>
        <taxon>Ecdysozoa</taxon>
        <taxon>Arthropoda</taxon>
        <taxon>Hexapoda</taxon>
        <taxon>Insecta</taxon>
        <taxon>Pterygota</taxon>
        <taxon>Neoptera</taxon>
        <taxon>Endopterygota</taxon>
        <taxon>Lepidoptera</taxon>
        <taxon>Glossata</taxon>
        <taxon>Ditrysia</taxon>
        <taxon>Noctuoidea</taxon>
        <taxon>Noctuidae</taxon>
        <taxon>Noctuinae</taxon>
        <taxon>Hadenini</taxon>
        <taxon>Mythimna</taxon>
    </lineage>
</organism>
<comment type="caution">
    <text evidence="2">The sequence shown here is derived from an EMBL/GenBank/DDBJ whole genome shotgun (WGS) entry which is preliminary data.</text>
</comment>
<feature type="compositionally biased region" description="Polar residues" evidence="1">
    <location>
        <begin position="670"/>
        <end position="680"/>
    </location>
</feature>
<protein>
    <submittedName>
        <fullName evidence="2">Uncharacterized protein</fullName>
    </submittedName>
</protein>
<feature type="region of interest" description="Disordered" evidence="1">
    <location>
        <begin position="105"/>
        <end position="153"/>
    </location>
</feature>
<feature type="region of interest" description="Disordered" evidence="1">
    <location>
        <begin position="662"/>
        <end position="697"/>
    </location>
</feature>
<feature type="compositionally biased region" description="Basic and acidic residues" evidence="1">
    <location>
        <begin position="457"/>
        <end position="472"/>
    </location>
</feature>
<name>A0AAD7Y896_MYTSE</name>
<feature type="region of interest" description="Disordered" evidence="1">
    <location>
        <begin position="167"/>
        <end position="201"/>
    </location>
</feature>
<evidence type="ECO:0000313" key="2">
    <source>
        <dbReference type="EMBL" id="KAJ8706092.1"/>
    </source>
</evidence>
<feature type="compositionally biased region" description="Basic and acidic residues" evidence="1">
    <location>
        <begin position="810"/>
        <end position="829"/>
    </location>
</feature>
<feature type="compositionally biased region" description="Polar residues" evidence="1">
    <location>
        <begin position="834"/>
        <end position="851"/>
    </location>
</feature>
<feature type="region of interest" description="Disordered" evidence="1">
    <location>
        <begin position="711"/>
        <end position="866"/>
    </location>
</feature>
<dbReference type="EMBL" id="JARGEI010000029">
    <property type="protein sequence ID" value="KAJ8706092.1"/>
    <property type="molecule type" value="Genomic_DNA"/>
</dbReference>
<keyword evidence="3" id="KW-1185">Reference proteome</keyword>
<feature type="region of interest" description="Disordered" evidence="1">
    <location>
        <begin position="372"/>
        <end position="472"/>
    </location>
</feature>
<sequence>MRRSMGRRGNNNSGGNGPLMTGHLQDIDLELELLKRKREMIEQQQHLLVMEQQFQTRHSYDQMRYDEPVQHGSNRDFAHLYEPGPKHRAQFGRKRQAEYQWQYDSAPKRTPPKKKSPPQFSVNQHGSGNKNFRPQKPHQGQGFNQGSKFSPRAPAPLMAVKIPKQSIGQKIANQKAPPKTGQKDSTLSKVSKQKAAPAPNKLASLPVAERKSLVAAASKDADMSRMLLPDRVPSQQVSGRLELALGAIMKNIRALITAQPQHASVLRSTHQQRVMKQTVRERIRTVMLGKVVGSLTDILAIYREEFPEETDADVLNIALEAGGIAAPDQNLSTKFIKTEDFGEFFKVNMSTLLETQLNEMFSKLEEIYGSDVPAVNPTEEQTSLENNKEGELEMNKENDLENNKESDLENNKEGEFENNKENDVETNKESELENKEESSENNKDTEQENNQETELQNNKETKQEKKEGDIEVKKEPKAVLDLVKKREEHNKNREFTPEFKDFLNTNIKVYDVKRMIPKLIKRYIPYIVKLMSFDTTYQNTKALIAKKANEQAVKKLGTMMAEQGQGDSASANTTPKKPAAESRQFYNLPYYVKIMGRPSLPKRKVMQTFLAQYNPQSVKKHRTVHNLLFVGFNEKADCDVIVGADGTVIGRNTLSIRICPKASGPKESNGENADVSQDSVNAGGEEQKDGDILSPELDGQITDLLSSIRKSEEEDAAKENGEANENNTGEDQPQVENNAEDVEMKDVGDNENAGDEENNDENVTEENQGDDFTEDVDVPNSASANGTEEPAVTDDSNKEENSQEANEAQKASEKTPTKTEQQSDDKLGELKNVTGRSTPSRTSARLASVTPSSIRTRRASRAAPQN</sequence>
<evidence type="ECO:0000256" key="1">
    <source>
        <dbReference type="SAM" id="MobiDB-lite"/>
    </source>
</evidence>
<proteinExistence type="predicted"/>
<feature type="compositionally biased region" description="Acidic residues" evidence="1">
    <location>
        <begin position="752"/>
        <end position="777"/>
    </location>
</feature>
<feature type="compositionally biased region" description="Basic and acidic residues" evidence="1">
    <location>
        <begin position="386"/>
        <end position="446"/>
    </location>
</feature>
<feature type="compositionally biased region" description="Polar residues" evidence="1">
    <location>
        <begin position="119"/>
        <end position="132"/>
    </location>
</feature>
<feature type="compositionally biased region" description="Basic and acidic residues" evidence="1">
    <location>
        <begin position="711"/>
        <end position="721"/>
    </location>
</feature>
<dbReference type="AlphaFoldDB" id="A0AAD7Y896"/>
<dbReference type="Proteomes" id="UP001231518">
    <property type="component" value="Chromosome 26"/>
</dbReference>
<gene>
    <name evidence="2" type="ORF">PYW07_010869</name>
</gene>
<accession>A0AAD7Y896</accession>
<feature type="region of interest" description="Disordered" evidence="1">
    <location>
        <begin position="1"/>
        <end position="22"/>
    </location>
</feature>